<dbReference type="KEGG" id="vg:35382145"/>
<dbReference type="InterPro" id="IPR050365">
    <property type="entry name" value="TIM50"/>
</dbReference>
<protein>
    <submittedName>
        <fullName evidence="2">NLI interacting factor-like phosphatase</fullName>
    </submittedName>
</protein>
<dbReference type="GeneID" id="35382145"/>
<dbReference type="SMART" id="SM00577">
    <property type="entry name" value="CPDc"/>
    <property type="match status" value="1"/>
</dbReference>
<sequence>MNYKDSNMSISHKKRHIILDVDETLLTSICDSNNKLIGITTRPYLKEFLEFCLSYFASINVWTAASTPYFSSIKHNIPYIDKFNKIYCEDKCDKFVINDHRYGKYTTSIKNIDNLINILGCSKEEIIIIDDNPLVNIFNNVSYIPILPFYGQDNDKELLSMINTLKTI</sequence>
<dbReference type="SUPFAM" id="SSF56784">
    <property type="entry name" value="HAD-like"/>
    <property type="match status" value="1"/>
</dbReference>
<evidence type="ECO:0000313" key="3">
    <source>
        <dbReference type="Proteomes" id="UP000236316"/>
    </source>
</evidence>
<dbReference type="PANTHER" id="PTHR12210">
    <property type="entry name" value="DULLARD PROTEIN PHOSPHATASE"/>
    <property type="match status" value="1"/>
</dbReference>
<accession>A0A2I2L477</accession>
<dbReference type="InterPro" id="IPR023214">
    <property type="entry name" value="HAD_sf"/>
</dbReference>
<dbReference type="InterPro" id="IPR004274">
    <property type="entry name" value="FCP1_dom"/>
</dbReference>
<gene>
    <name evidence="2" type="ORF">ORPV_365</name>
</gene>
<dbReference type="RefSeq" id="YP_009448571.1">
    <property type="nucleotide sequence ID" value="NC_036594.1"/>
</dbReference>
<dbReference type="Pfam" id="PF03031">
    <property type="entry name" value="NIF"/>
    <property type="match status" value="1"/>
</dbReference>
<name>A0A2I2L477_9VIRU</name>
<proteinExistence type="predicted"/>
<dbReference type="InterPro" id="IPR036412">
    <property type="entry name" value="HAD-like_sf"/>
</dbReference>
<dbReference type="PROSITE" id="PS50969">
    <property type="entry name" value="FCP1"/>
    <property type="match status" value="1"/>
</dbReference>
<keyword evidence="3" id="KW-1185">Reference proteome</keyword>
<evidence type="ECO:0000259" key="1">
    <source>
        <dbReference type="PROSITE" id="PS50969"/>
    </source>
</evidence>
<organism evidence="2">
    <name type="scientific">Orpheovirus IHUMI-LCC2</name>
    <dbReference type="NCBI Taxonomy" id="2023057"/>
    <lineage>
        <taxon>Viruses</taxon>
        <taxon>Varidnaviria</taxon>
        <taxon>Bamfordvirae</taxon>
        <taxon>Nucleocytoviricota</taxon>
        <taxon>Megaviricetes</taxon>
        <taxon>Pimascovirales</taxon>
        <taxon>Ocovirineae</taxon>
        <taxon>Orpheoviridae</taxon>
        <taxon>Alphaorpheovirus</taxon>
        <taxon>Alphaorpheovirus massiliense</taxon>
    </lineage>
</organism>
<dbReference type="EMBL" id="LT906555">
    <property type="protein sequence ID" value="SNW62269.1"/>
    <property type="molecule type" value="Genomic_DNA"/>
</dbReference>
<dbReference type="Gene3D" id="3.40.50.1000">
    <property type="entry name" value="HAD superfamily/HAD-like"/>
    <property type="match status" value="1"/>
</dbReference>
<feature type="domain" description="FCP1 homology" evidence="1">
    <location>
        <begin position="10"/>
        <end position="168"/>
    </location>
</feature>
<dbReference type="Proteomes" id="UP000236316">
    <property type="component" value="Segment"/>
</dbReference>
<evidence type="ECO:0000313" key="2">
    <source>
        <dbReference type="EMBL" id="SNW62269.1"/>
    </source>
</evidence>
<reference evidence="2" key="1">
    <citation type="submission" date="2017-08" db="EMBL/GenBank/DDBJ databases">
        <authorList>
            <consortium name="Urmite Genomes"/>
        </authorList>
    </citation>
    <scope>NUCLEOTIDE SEQUENCE [LARGE SCALE GENOMIC DNA]</scope>
    <source>
        <strain evidence="2">IHUMI-LCC2</strain>
    </source>
</reference>